<keyword evidence="3" id="KW-1185">Reference proteome</keyword>
<dbReference type="EMBL" id="JBHUFV010000011">
    <property type="protein sequence ID" value="MFD1931202.1"/>
    <property type="molecule type" value="Genomic_DNA"/>
</dbReference>
<accession>A0ABW4SNP9</accession>
<dbReference type="GO" id="GO:0016787">
    <property type="term" value="F:hydrolase activity"/>
    <property type="evidence" value="ECO:0007669"/>
    <property type="project" value="UniProtKB-KW"/>
</dbReference>
<evidence type="ECO:0000313" key="2">
    <source>
        <dbReference type="EMBL" id="MFD1931202.1"/>
    </source>
</evidence>
<comment type="caution">
    <text evidence="2">The sequence shown here is derived from an EMBL/GenBank/DDBJ whole genome shotgun (WGS) entry which is preliminary data.</text>
</comment>
<dbReference type="InterPro" id="IPR000073">
    <property type="entry name" value="AB_hydrolase_1"/>
</dbReference>
<dbReference type="RefSeq" id="WP_379570339.1">
    <property type="nucleotide sequence ID" value="NZ_JBHUFV010000011.1"/>
</dbReference>
<proteinExistence type="predicted"/>
<evidence type="ECO:0000313" key="3">
    <source>
        <dbReference type="Proteomes" id="UP001597368"/>
    </source>
</evidence>
<dbReference type="SUPFAM" id="SSF53474">
    <property type="entry name" value="alpha/beta-Hydrolases"/>
    <property type="match status" value="1"/>
</dbReference>
<organism evidence="2 3">
    <name type="scientific">Nonomuraea mangrovi</name>
    <dbReference type="NCBI Taxonomy" id="2316207"/>
    <lineage>
        <taxon>Bacteria</taxon>
        <taxon>Bacillati</taxon>
        <taxon>Actinomycetota</taxon>
        <taxon>Actinomycetes</taxon>
        <taxon>Streptosporangiales</taxon>
        <taxon>Streptosporangiaceae</taxon>
        <taxon>Nonomuraea</taxon>
    </lineage>
</organism>
<protein>
    <submittedName>
        <fullName evidence="2">Alpha/beta fold hydrolase</fullName>
    </submittedName>
</protein>
<reference evidence="3" key="1">
    <citation type="journal article" date="2019" name="Int. J. Syst. Evol. Microbiol.">
        <title>The Global Catalogue of Microorganisms (GCM) 10K type strain sequencing project: providing services to taxonomists for standard genome sequencing and annotation.</title>
        <authorList>
            <consortium name="The Broad Institute Genomics Platform"/>
            <consortium name="The Broad Institute Genome Sequencing Center for Infectious Disease"/>
            <person name="Wu L."/>
            <person name="Ma J."/>
        </authorList>
    </citation>
    <scope>NUCLEOTIDE SEQUENCE [LARGE SCALE GENOMIC DNA]</scope>
    <source>
        <strain evidence="3">ICMP 6774ER</strain>
    </source>
</reference>
<dbReference type="InterPro" id="IPR029058">
    <property type="entry name" value="AB_hydrolase_fold"/>
</dbReference>
<gene>
    <name evidence="2" type="ORF">ACFSKW_06900</name>
</gene>
<dbReference type="PANTHER" id="PTHR37017:SF11">
    <property type="entry name" value="ESTERASE_LIPASE_THIOESTERASE DOMAIN-CONTAINING PROTEIN"/>
    <property type="match status" value="1"/>
</dbReference>
<keyword evidence="2" id="KW-0378">Hydrolase</keyword>
<dbReference type="PANTHER" id="PTHR37017">
    <property type="entry name" value="AB HYDROLASE-1 DOMAIN-CONTAINING PROTEIN-RELATED"/>
    <property type="match status" value="1"/>
</dbReference>
<dbReference type="Gene3D" id="3.40.50.1820">
    <property type="entry name" value="alpha/beta hydrolase"/>
    <property type="match status" value="1"/>
</dbReference>
<dbReference type="InterPro" id="IPR052897">
    <property type="entry name" value="Sec-Metab_Biosynth_Hydrolase"/>
</dbReference>
<name>A0ABW4SNP9_9ACTN</name>
<dbReference type="Pfam" id="PF12697">
    <property type="entry name" value="Abhydrolase_6"/>
    <property type="match status" value="1"/>
</dbReference>
<feature type="domain" description="AB hydrolase-1" evidence="1">
    <location>
        <begin position="16"/>
        <end position="120"/>
    </location>
</feature>
<sequence>MVLVDQPAKHLPAFDPPFQRPGDGDAYIDPAHFHRLCAQDLPHSTTGVMAATQRPGALAALVTPSGPPAWKTVPSWFLVAKQDRIIPPQAERAMAKRAKATTVEIDSSHVAMLSHPDAVTRLILKAAR</sequence>
<dbReference type="Proteomes" id="UP001597368">
    <property type="component" value="Unassembled WGS sequence"/>
</dbReference>
<evidence type="ECO:0000259" key="1">
    <source>
        <dbReference type="Pfam" id="PF12697"/>
    </source>
</evidence>